<sequence>MGGPGNKKRSLEQRTPRPTKKIKKQKAYHSDSDSGPDEAQDFNPVNLLDSDDDDILNAEVDDVGGDSDSSIDDAPPPKKTAKLVKKVTVEKKPAPAKEVAEESSEEDEHGSDEASDLGEGEEEGDEDDEDDDEGDEDGNEATSTWKKSKRNDPSAFATSLSKILSTKLTASKRADPVLSRSAAAAEASKAILDHALEAKARKEMRQQKKEALERGRVKDVLLATGNDETAAGGELTETTAAGVMVTERRLRKVAQRGVVKLFNAVRAAQVATAETEKSNKKGGLIGMTHRQDKVNEMTKKGFLDLIASGGGGLKKGALEEA</sequence>
<evidence type="ECO:0000313" key="2">
    <source>
        <dbReference type="Proteomes" id="UP001163324"/>
    </source>
</evidence>
<organism evidence="1 2">
    <name type="scientific">Trichothecium roseum</name>
    <dbReference type="NCBI Taxonomy" id="47278"/>
    <lineage>
        <taxon>Eukaryota</taxon>
        <taxon>Fungi</taxon>
        <taxon>Dikarya</taxon>
        <taxon>Ascomycota</taxon>
        <taxon>Pezizomycotina</taxon>
        <taxon>Sordariomycetes</taxon>
        <taxon>Hypocreomycetidae</taxon>
        <taxon>Hypocreales</taxon>
        <taxon>Hypocreales incertae sedis</taxon>
        <taxon>Trichothecium</taxon>
    </lineage>
</organism>
<dbReference type="Proteomes" id="UP001163324">
    <property type="component" value="Chromosome 6"/>
</dbReference>
<evidence type="ECO:0000313" key="1">
    <source>
        <dbReference type="EMBL" id="KAI9898492.1"/>
    </source>
</evidence>
<gene>
    <name evidence="1" type="ORF">N3K66_006852</name>
</gene>
<comment type="caution">
    <text evidence="1">The sequence shown here is derived from an EMBL/GenBank/DDBJ whole genome shotgun (WGS) entry which is preliminary data.</text>
</comment>
<protein>
    <submittedName>
        <fullName evidence="1">Uncharacterized protein</fullName>
    </submittedName>
</protein>
<accession>A0ACC0UWJ0</accession>
<reference evidence="1" key="1">
    <citation type="submission" date="2022-10" db="EMBL/GenBank/DDBJ databases">
        <title>Complete Genome of Trichothecium roseum strain YXFP-22015, a Plant Pathogen Isolated from Citrus.</title>
        <authorList>
            <person name="Wang Y."/>
            <person name="Zhu L."/>
        </authorList>
    </citation>
    <scope>NUCLEOTIDE SEQUENCE</scope>
    <source>
        <strain evidence="1">YXFP-22015</strain>
    </source>
</reference>
<name>A0ACC0UWJ0_9HYPO</name>
<keyword evidence="2" id="KW-1185">Reference proteome</keyword>
<proteinExistence type="predicted"/>
<dbReference type="EMBL" id="CM047945">
    <property type="protein sequence ID" value="KAI9898492.1"/>
    <property type="molecule type" value="Genomic_DNA"/>
</dbReference>